<dbReference type="CDD" id="cd02856">
    <property type="entry name" value="E_set_GDE_Isoamylase_N"/>
    <property type="match status" value="1"/>
</dbReference>
<dbReference type="Pfam" id="PF18390">
    <property type="entry name" value="GlgX_C"/>
    <property type="match status" value="1"/>
</dbReference>
<sequence length="670" mass="74845">MTVTLAAGSPYPLGSHFDGQGVNFALYSAQAENVELCLFNQNGEEQRLMLPSRTGDIWHGYLPTGVPGLRYGYRVHGPWDPQRGFRFNPHKLLIDPYSQALDGKVMDSPLLSDANDHPDSADSASVMPKSIVTNESYDWQNDALPQTPWSETIIYEAHVRGLTKTHPDIPAILRGTYAGIAHPVMIQYLKKLGITALELLPVQLHVDEPRLQQLGLTNYWGYNVLAPFAIEPGYWSQRPDSTPLSEFRDMVKALHQAGIEVILDVVFNHTAELDLLGPVLSLRGIDNASYYWLDEQGDYHNWTGCGNTLKLTQPATMQWVLDCLRFWATECHVDGFRFDLASVLGRTPDFSPESPLLTQLQHDPILSKLKLIAEPWDIGQGGYQSGHFPAPLAEWNDHFRDNMRSFWLQQPSTLGLFARRYAASSDVFQHHQRLPYASINKITSHDGFTLRDLVSFNQKHNQANGEQNRDGNSNNYSYNHGIEGLEADEATLQRRNASARVLLTTLLLSQGTPMLLAGDELGNSQQGNNNAYCQDSPLTWLNWIQADQTLLAFTSGLIALRKQIPALTTEAWWTGKATSTNGNQDVMWLNAQGHPMSADEWERAEPPPLQILLSGAWLVVINRTDQLQTLNLPSGQWHIAPPFSVADIGVGDTKCIASPRSISVLRNRNS</sequence>
<dbReference type="SUPFAM" id="SSF51011">
    <property type="entry name" value="Glycosyl hydrolase domain"/>
    <property type="match status" value="1"/>
</dbReference>
<evidence type="ECO:0000313" key="8">
    <source>
        <dbReference type="Proteomes" id="UP001296969"/>
    </source>
</evidence>
<dbReference type="InterPro" id="IPR006047">
    <property type="entry name" value="GH13_cat_dom"/>
</dbReference>
<keyword evidence="8" id="KW-1185">Reference proteome</keyword>
<keyword evidence="3" id="KW-0326">Glycosidase</keyword>
<dbReference type="Pfam" id="PF00128">
    <property type="entry name" value="Alpha-amylase"/>
    <property type="match status" value="1"/>
</dbReference>
<dbReference type="SUPFAM" id="SSF81296">
    <property type="entry name" value="E set domains"/>
    <property type="match status" value="1"/>
</dbReference>
<comment type="caution">
    <text evidence="6">The sequence shown here is derived from an EMBL/GenBank/DDBJ whole genome shotgun (WGS) entry which is preliminary data.</text>
</comment>
<dbReference type="NCBIfam" id="NF002983">
    <property type="entry name" value="PRK03705.1"/>
    <property type="match status" value="1"/>
</dbReference>
<dbReference type="SMART" id="SM00642">
    <property type="entry name" value="Aamy"/>
    <property type="match status" value="1"/>
</dbReference>
<reference evidence="6 8" key="1">
    <citation type="submission" date="2020-11" db="EMBL/GenBank/DDBJ databases">
        <title>Insectihabitans protaetiae gen. nov. sp. nov. and Insectihabitans allomyrinae sp. nov., isolated from larvae of Protaetia brevitarsis seulensis and Allomyrina dichotoma, respectively.</title>
        <authorList>
            <person name="Lee S.D."/>
            <person name="Byeon Y.-S."/>
            <person name="Kim S.-M."/>
            <person name="Yang H.L."/>
            <person name="Kim I.S."/>
        </authorList>
    </citation>
    <scope>NUCLEOTIDE SEQUENCE</scope>
    <source>
        <strain evidence="6">CWB-B4</strain>
        <strain evidence="5 8">CWB-B43</strain>
    </source>
</reference>
<dbReference type="RefSeq" id="WP_228397583.1">
    <property type="nucleotide sequence ID" value="NZ_JADRCP010000001.1"/>
</dbReference>
<evidence type="ECO:0000259" key="4">
    <source>
        <dbReference type="SMART" id="SM00642"/>
    </source>
</evidence>
<accession>A0A9D7AH08</accession>
<dbReference type="Gene3D" id="2.60.40.1180">
    <property type="entry name" value="Golgi alpha-mannosidase II"/>
    <property type="match status" value="1"/>
</dbReference>
<evidence type="ECO:0000256" key="1">
    <source>
        <dbReference type="ARBA" id="ARBA00008061"/>
    </source>
</evidence>
<evidence type="ECO:0000256" key="2">
    <source>
        <dbReference type="ARBA" id="ARBA00022801"/>
    </source>
</evidence>
<dbReference type="Pfam" id="PF02922">
    <property type="entry name" value="CBM_48"/>
    <property type="match status" value="1"/>
</dbReference>
<keyword evidence="2" id="KW-0378">Hydrolase</keyword>
<dbReference type="PANTHER" id="PTHR43002">
    <property type="entry name" value="GLYCOGEN DEBRANCHING ENZYME"/>
    <property type="match status" value="1"/>
</dbReference>
<comment type="similarity">
    <text evidence="1">Belongs to the glycosyl hydrolase 13 family.</text>
</comment>
<feature type="domain" description="Glycosyl hydrolase family 13 catalytic" evidence="4">
    <location>
        <begin position="156"/>
        <end position="561"/>
    </location>
</feature>
<name>A0A9D7AH08_9GAMM</name>
<dbReference type="InterPro" id="IPR040784">
    <property type="entry name" value="GlgX_C"/>
</dbReference>
<evidence type="ECO:0000313" key="5">
    <source>
        <dbReference type="EMBL" id="MBK5072521.1"/>
    </source>
</evidence>
<dbReference type="AlphaFoldDB" id="A0A9D7AH08"/>
<dbReference type="Proteomes" id="UP000807542">
    <property type="component" value="Unassembled WGS sequence"/>
</dbReference>
<dbReference type="GO" id="GO:0005980">
    <property type="term" value="P:glycogen catabolic process"/>
    <property type="evidence" value="ECO:0007669"/>
    <property type="project" value="InterPro"/>
</dbReference>
<dbReference type="InterPro" id="IPR044505">
    <property type="entry name" value="GlgX_Isoamylase_N_E_set"/>
</dbReference>
<dbReference type="Gene3D" id="2.60.40.10">
    <property type="entry name" value="Immunoglobulins"/>
    <property type="match status" value="1"/>
</dbReference>
<dbReference type="NCBIfam" id="TIGR02100">
    <property type="entry name" value="glgX_debranch"/>
    <property type="match status" value="1"/>
</dbReference>
<evidence type="ECO:0000256" key="3">
    <source>
        <dbReference type="ARBA" id="ARBA00023295"/>
    </source>
</evidence>
<dbReference type="EMBL" id="JADRCP010000001">
    <property type="protein sequence ID" value="MBK5175830.1"/>
    <property type="molecule type" value="Genomic_DNA"/>
</dbReference>
<dbReference type="InterPro" id="IPR013780">
    <property type="entry name" value="Glyco_hydro_b"/>
</dbReference>
<dbReference type="Proteomes" id="UP001296969">
    <property type="component" value="Unassembled WGS sequence"/>
</dbReference>
<gene>
    <name evidence="6" type="primary">glgX</name>
    <name evidence="6" type="ORF">I2492_05795</name>
    <name evidence="5" type="ORF">I2493_05795</name>
</gene>
<proteinExistence type="inferred from homology"/>
<evidence type="ECO:0000313" key="6">
    <source>
        <dbReference type="EMBL" id="MBK5175830.1"/>
    </source>
</evidence>
<dbReference type="SUPFAM" id="SSF51445">
    <property type="entry name" value="(Trans)glycosidases"/>
    <property type="match status" value="1"/>
</dbReference>
<dbReference type="InterPro" id="IPR013783">
    <property type="entry name" value="Ig-like_fold"/>
</dbReference>
<organism evidence="6 7">
    <name type="scientific">Limnobaculum xujianqingii</name>
    <dbReference type="NCBI Taxonomy" id="2738837"/>
    <lineage>
        <taxon>Bacteria</taxon>
        <taxon>Pseudomonadati</taxon>
        <taxon>Pseudomonadota</taxon>
        <taxon>Gammaproteobacteria</taxon>
        <taxon>Enterobacterales</taxon>
        <taxon>Budviciaceae</taxon>
        <taxon>Limnobaculum</taxon>
    </lineage>
</organism>
<dbReference type="InterPro" id="IPR017853">
    <property type="entry name" value="GH"/>
</dbReference>
<dbReference type="Gene3D" id="3.20.20.80">
    <property type="entry name" value="Glycosidases"/>
    <property type="match status" value="1"/>
</dbReference>
<evidence type="ECO:0000313" key="7">
    <source>
        <dbReference type="Proteomes" id="UP000807542"/>
    </source>
</evidence>
<dbReference type="InterPro" id="IPR011837">
    <property type="entry name" value="Glycogen_debranch_GlgX"/>
</dbReference>
<dbReference type="CDD" id="cd11326">
    <property type="entry name" value="AmyAc_Glg_debranch"/>
    <property type="match status" value="1"/>
</dbReference>
<dbReference type="InterPro" id="IPR014756">
    <property type="entry name" value="Ig_E-set"/>
</dbReference>
<dbReference type="InterPro" id="IPR004193">
    <property type="entry name" value="Glyco_hydro_13_N"/>
</dbReference>
<dbReference type="GO" id="GO:0004135">
    <property type="term" value="F:amylo-alpha-1,6-glucosidase activity"/>
    <property type="evidence" value="ECO:0007669"/>
    <property type="project" value="InterPro"/>
</dbReference>
<dbReference type="EMBL" id="JADRCQ010000001">
    <property type="protein sequence ID" value="MBK5072521.1"/>
    <property type="molecule type" value="Genomic_DNA"/>
</dbReference>
<protein>
    <submittedName>
        <fullName evidence="6">Glycogen debranching protein GlgX</fullName>
    </submittedName>
</protein>